<evidence type="ECO:0000313" key="1">
    <source>
        <dbReference type="EMBL" id="MDT9600353.1"/>
    </source>
</evidence>
<dbReference type="Gene3D" id="3.10.129.10">
    <property type="entry name" value="Hotdog Thioesterase"/>
    <property type="match status" value="1"/>
</dbReference>
<sequence>MPSDLERGDGKSCLFETHRGIVYPGDGDVMGHLPTFRYLQMFEAASYHLLAQLGFDFAAAGKVGFADRRHEIDYLVEVRAGSLLLIRSGVLAVGRSSLRTVHVMTDVARTKEHARLEMLSICFDLQIRKSMPLPQDLRHRAELLQSEAQA</sequence>
<accession>A0ABU3QAD6</accession>
<protein>
    <submittedName>
        <fullName evidence="1">Thioesterase family protein</fullName>
    </submittedName>
</protein>
<dbReference type="EMBL" id="JAVUPU010000008">
    <property type="protein sequence ID" value="MDT9600353.1"/>
    <property type="molecule type" value="Genomic_DNA"/>
</dbReference>
<name>A0ABU3QAD6_9SPHN</name>
<dbReference type="Proteomes" id="UP001259572">
    <property type="component" value="Unassembled WGS sequence"/>
</dbReference>
<comment type="caution">
    <text evidence="1">The sequence shown here is derived from an EMBL/GenBank/DDBJ whole genome shotgun (WGS) entry which is preliminary data.</text>
</comment>
<gene>
    <name evidence="1" type="ORF">RQX22_15440</name>
</gene>
<proteinExistence type="predicted"/>
<keyword evidence="2" id="KW-1185">Reference proteome</keyword>
<dbReference type="SUPFAM" id="SSF54637">
    <property type="entry name" value="Thioesterase/thiol ester dehydrase-isomerase"/>
    <property type="match status" value="1"/>
</dbReference>
<evidence type="ECO:0000313" key="2">
    <source>
        <dbReference type="Proteomes" id="UP001259572"/>
    </source>
</evidence>
<dbReference type="Pfam" id="PF13279">
    <property type="entry name" value="4HBT_2"/>
    <property type="match status" value="1"/>
</dbReference>
<dbReference type="RefSeq" id="WP_315727449.1">
    <property type="nucleotide sequence ID" value="NZ_JAVUPU010000008.1"/>
</dbReference>
<dbReference type="CDD" id="cd00586">
    <property type="entry name" value="4HBT"/>
    <property type="match status" value="1"/>
</dbReference>
<reference evidence="1 2" key="1">
    <citation type="submission" date="2023-05" db="EMBL/GenBank/DDBJ databases">
        <authorList>
            <person name="Guo Y."/>
        </authorList>
    </citation>
    <scope>NUCLEOTIDE SEQUENCE [LARGE SCALE GENOMIC DNA]</scope>
    <source>
        <strain evidence="1 2">GR2756</strain>
    </source>
</reference>
<dbReference type="InterPro" id="IPR029069">
    <property type="entry name" value="HotDog_dom_sf"/>
</dbReference>
<organism evidence="1 2">
    <name type="scientific">Sphingosinicella rhizophila</name>
    <dbReference type="NCBI Taxonomy" id="3050082"/>
    <lineage>
        <taxon>Bacteria</taxon>
        <taxon>Pseudomonadati</taxon>
        <taxon>Pseudomonadota</taxon>
        <taxon>Alphaproteobacteria</taxon>
        <taxon>Sphingomonadales</taxon>
        <taxon>Sphingosinicellaceae</taxon>
        <taxon>Sphingosinicella</taxon>
    </lineage>
</organism>